<feature type="region of interest" description="Disordered" evidence="1">
    <location>
        <begin position="72"/>
        <end position="100"/>
    </location>
</feature>
<protein>
    <submittedName>
        <fullName evidence="3">Uncharacterized protein</fullName>
    </submittedName>
</protein>
<sequence length="155" mass="16810">MPRSADRIAGKFFNLESHPSMRRNAPSPNQKFVFRRRVNSQGQSPKRTSTGVSPVALNRKSISLLEAIKMTDSVHSSEASPRKSTPVMRAGSTPRASIIDTGDGDVELIVEKDDGGVDVFEIVGQANVDGVRHLQEGSCFSRSELFLPSVLVADS</sequence>
<keyword evidence="2" id="KW-1185">Reference proteome</keyword>
<dbReference type="AlphaFoldDB" id="A0A914X0G6"/>
<organism evidence="2 3">
    <name type="scientific">Plectus sambesii</name>
    <dbReference type="NCBI Taxonomy" id="2011161"/>
    <lineage>
        <taxon>Eukaryota</taxon>
        <taxon>Metazoa</taxon>
        <taxon>Ecdysozoa</taxon>
        <taxon>Nematoda</taxon>
        <taxon>Chromadorea</taxon>
        <taxon>Plectida</taxon>
        <taxon>Plectina</taxon>
        <taxon>Plectoidea</taxon>
        <taxon>Plectidae</taxon>
        <taxon>Plectus</taxon>
    </lineage>
</organism>
<proteinExistence type="predicted"/>
<evidence type="ECO:0000313" key="2">
    <source>
        <dbReference type="Proteomes" id="UP000887566"/>
    </source>
</evidence>
<evidence type="ECO:0000313" key="3">
    <source>
        <dbReference type="WBParaSite" id="PSAMB.scaffold5515size11521.g26827.t1"/>
    </source>
</evidence>
<dbReference type="WBParaSite" id="PSAMB.scaffold5515size11521.g26827.t1">
    <property type="protein sequence ID" value="PSAMB.scaffold5515size11521.g26827.t1"/>
    <property type="gene ID" value="PSAMB.scaffold5515size11521.g26827"/>
</dbReference>
<reference evidence="3" key="1">
    <citation type="submission" date="2022-11" db="UniProtKB">
        <authorList>
            <consortium name="WormBaseParasite"/>
        </authorList>
    </citation>
    <scope>IDENTIFICATION</scope>
</reference>
<accession>A0A914X0G6</accession>
<dbReference type="Proteomes" id="UP000887566">
    <property type="component" value="Unplaced"/>
</dbReference>
<feature type="region of interest" description="Disordered" evidence="1">
    <location>
        <begin position="36"/>
        <end position="55"/>
    </location>
</feature>
<feature type="region of interest" description="Disordered" evidence="1">
    <location>
        <begin position="1"/>
        <end position="31"/>
    </location>
</feature>
<name>A0A914X0G6_9BILA</name>
<feature type="compositionally biased region" description="Polar residues" evidence="1">
    <location>
        <begin position="39"/>
        <end position="52"/>
    </location>
</feature>
<evidence type="ECO:0000256" key="1">
    <source>
        <dbReference type="SAM" id="MobiDB-lite"/>
    </source>
</evidence>
<feature type="compositionally biased region" description="Polar residues" evidence="1">
    <location>
        <begin position="73"/>
        <end position="83"/>
    </location>
</feature>